<name>A0A1F7XKS5_9BACT</name>
<evidence type="ECO:0000313" key="2">
    <source>
        <dbReference type="Proteomes" id="UP000177382"/>
    </source>
</evidence>
<evidence type="ECO:0000313" key="1">
    <source>
        <dbReference type="EMBL" id="OGM15652.1"/>
    </source>
</evidence>
<proteinExistence type="predicted"/>
<dbReference type="PANTHER" id="PTHR38471:SF2">
    <property type="entry name" value="FOUR HELIX BUNDLE PROTEIN"/>
    <property type="match status" value="1"/>
</dbReference>
<dbReference type="Gene3D" id="1.20.1440.60">
    <property type="entry name" value="23S rRNA-intervening sequence"/>
    <property type="match status" value="1"/>
</dbReference>
<dbReference type="NCBIfam" id="TIGR02436">
    <property type="entry name" value="four helix bundle protein"/>
    <property type="match status" value="1"/>
</dbReference>
<gene>
    <name evidence="1" type="ORF">A2V97_02580</name>
</gene>
<sequence length="129" mass="15344">MRTRVGFEKLQIWQIAYKLMLQIHEICRVLPREEKFRIQDQAERSSSSVVDAIAEGYSTYYYNDKMKSFYLARREAAETQSHLRKMEGKRYLLPKRTDELIESYEGLIKGINGFINYIKEKQANLKKPN</sequence>
<reference evidence="1 2" key="1">
    <citation type="journal article" date="2016" name="Nat. Commun.">
        <title>Thousands of microbial genomes shed light on interconnected biogeochemical processes in an aquifer system.</title>
        <authorList>
            <person name="Anantharaman K."/>
            <person name="Brown C.T."/>
            <person name="Hug L.A."/>
            <person name="Sharon I."/>
            <person name="Castelle C.J."/>
            <person name="Probst A.J."/>
            <person name="Thomas B.C."/>
            <person name="Singh A."/>
            <person name="Wilkins M.J."/>
            <person name="Karaoz U."/>
            <person name="Brodie E.L."/>
            <person name="Williams K.H."/>
            <person name="Hubbard S.S."/>
            <person name="Banfield J.F."/>
        </authorList>
    </citation>
    <scope>NUCLEOTIDE SEQUENCE [LARGE SCALE GENOMIC DNA]</scope>
</reference>
<dbReference type="SUPFAM" id="SSF158446">
    <property type="entry name" value="IVS-encoded protein-like"/>
    <property type="match status" value="1"/>
</dbReference>
<dbReference type="Pfam" id="PF05635">
    <property type="entry name" value="23S_rRNA_IVP"/>
    <property type="match status" value="1"/>
</dbReference>
<dbReference type="PANTHER" id="PTHR38471">
    <property type="entry name" value="FOUR HELIX BUNDLE PROTEIN"/>
    <property type="match status" value="1"/>
</dbReference>
<dbReference type="STRING" id="1802485.A2V97_02580"/>
<organism evidence="1 2">
    <name type="scientific">Candidatus Woesebacteria bacterium RBG_16_42_24</name>
    <dbReference type="NCBI Taxonomy" id="1802485"/>
    <lineage>
        <taxon>Bacteria</taxon>
        <taxon>Candidatus Woeseibacteriota</taxon>
    </lineage>
</organism>
<protein>
    <recommendedName>
        <fullName evidence="3">Four helix bundle protein</fullName>
    </recommendedName>
</protein>
<evidence type="ECO:0008006" key="3">
    <source>
        <dbReference type="Google" id="ProtNLM"/>
    </source>
</evidence>
<comment type="caution">
    <text evidence="1">The sequence shown here is derived from an EMBL/GenBank/DDBJ whole genome shotgun (WGS) entry which is preliminary data.</text>
</comment>
<dbReference type="InterPro" id="IPR036583">
    <property type="entry name" value="23S_rRNA_IVS_sf"/>
</dbReference>
<accession>A0A1F7XKS5</accession>
<dbReference type="Proteomes" id="UP000177382">
    <property type="component" value="Unassembled WGS sequence"/>
</dbReference>
<dbReference type="AlphaFoldDB" id="A0A1F7XKS5"/>
<dbReference type="InterPro" id="IPR012657">
    <property type="entry name" value="23S_rRNA-intervening_sequence"/>
</dbReference>
<dbReference type="EMBL" id="MGFX01000001">
    <property type="protein sequence ID" value="OGM15652.1"/>
    <property type="molecule type" value="Genomic_DNA"/>
</dbReference>